<dbReference type="Proteomes" id="UP000030706">
    <property type="component" value="Unassembled WGS sequence"/>
</dbReference>
<dbReference type="EMBL" id="KL584983">
    <property type="protein sequence ID" value="KEQ83927.1"/>
    <property type="molecule type" value="Genomic_DNA"/>
</dbReference>
<proteinExistence type="predicted"/>
<protein>
    <submittedName>
        <fullName evidence="1">Uncharacterized protein</fullName>
    </submittedName>
</protein>
<evidence type="ECO:0000313" key="1">
    <source>
        <dbReference type="EMBL" id="KEQ83927.1"/>
    </source>
</evidence>
<gene>
    <name evidence="1" type="ORF">M438DRAFT_380533</name>
</gene>
<name>A0A074XPM6_AURPU</name>
<organism evidence="1 2">
    <name type="scientific">Aureobasidium pullulans EXF-150</name>
    <dbReference type="NCBI Taxonomy" id="1043002"/>
    <lineage>
        <taxon>Eukaryota</taxon>
        <taxon>Fungi</taxon>
        <taxon>Dikarya</taxon>
        <taxon>Ascomycota</taxon>
        <taxon>Pezizomycotina</taxon>
        <taxon>Dothideomycetes</taxon>
        <taxon>Dothideomycetidae</taxon>
        <taxon>Dothideales</taxon>
        <taxon>Saccotheciaceae</taxon>
        <taxon>Aureobasidium</taxon>
    </lineage>
</organism>
<dbReference type="HOGENOM" id="CLU_1224532_0_0_1"/>
<dbReference type="GeneID" id="40751193"/>
<dbReference type="AlphaFoldDB" id="A0A074XPM6"/>
<reference evidence="1 2" key="1">
    <citation type="journal article" date="2014" name="BMC Genomics">
        <title>Genome sequencing of four Aureobasidium pullulans varieties: biotechnological potential, stress tolerance, and description of new species.</title>
        <authorList>
            <person name="Gostin Ar C."/>
            <person name="Ohm R.A."/>
            <person name="Kogej T."/>
            <person name="Sonjak S."/>
            <person name="Turk M."/>
            <person name="Zajc J."/>
            <person name="Zalar P."/>
            <person name="Grube M."/>
            <person name="Sun H."/>
            <person name="Han J."/>
            <person name="Sharma A."/>
            <person name="Chiniquy J."/>
            <person name="Ngan C.Y."/>
            <person name="Lipzen A."/>
            <person name="Barry K."/>
            <person name="Grigoriev I.V."/>
            <person name="Gunde-Cimerman N."/>
        </authorList>
    </citation>
    <scope>NUCLEOTIDE SEQUENCE [LARGE SCALE GENOMIC DNA]</scope>
    <source>
        <strain evidence="1 2">EXF-150</strain>
    </source>
</reference>
<dbReference type="RefSeq" id="XP_029760114.1">
    <property type="nucleotide sequence ID" value="XM_029908887.1"/>
</dbReference>
<keyword evidence="2" id="KW-1185">Reference proteome</keyword>
<accession>A0A074XPM6</accession>
<evidence type="ECO:0000313" key="2">
    <source>
        <dbReference type="Proteomes" id="UP000030706"/>
    </source>
</evidence>
<sequence>MLVRSCPLRTAYLLTTPSYVPPDWYRDSSIDRERSVPVPLLYFRRKLSKDTRPRCKPPRTIWHFLCRCIKLTSFVVSQSHLLRPTAQTLAQHAPKLLPLVAIPLPYTPREAEPVQQRGGHGKADHSLVDMSNLTVFSPRDSPLLIRLILSTRRASCRSLSIVVADIVFSQWIPMPPRSFSNSIVMGGSFEVFSSAVKSSSRLFMSWVVGSLGFLLERLVLAGVIFN</sequence>